<dbReference type="Proteomes" id="UP001597102">
    <property type="component" value="Unassembled WGS sequence"/>
</dbReference>
<reference evidence="3" key="1">
    <citation type="journal article" date="2019" name="Int. J. Syst. Evol. Microbiol.">
        <title>The Global Catalogue of Microorganisms (GCM) 10K type strain sequencing project: providing services to taxonomists for standard genome sequencing and annotation.</title>
        <authorList>
            <consortium name="The Broad Institute Genomics Platform"/>
            <consortium name="The Broad Institute Genome Sequencing Center for Infectious Disease"/>
            <person name="Wu L."/>
            <person name="Ma J."/>
        </authorList>
    </citation>
    <scope>NUCLEOTIDE SEQUENCE [LARGE SCALE GENOMIC DNA]</scope>
    <source>
        <strain evidence="3">CCUG 61697</strain>
    </source>
</reference>
<evidence type="ECO:0008006" key="4">
    <source>
        <dbReference type="Google" id="ProtNLM"/>
    </source>
</evidence>
<name>A0ABW3JB79_9HYPH</name>
<evidence type="ECO:0000313" key="3">
    <source>
        <dbReference type="Proteomes" id="UP001597102"/>
    </source>
</evidence>
<feature type="chain" id="PRO_5045850940" description="Tat pathway signal sequence domain protein" evidence="1">
    <location>
        <begin position="21"/>
        <end position="159"/>
    </location>
</feature>
<gene>
    <name evidence="2" type="ORF">ACFQ2F_07960</name>
</gene>
<feature type="signal peptide" evidence="1">
    <location>
        <begin position="1"/>
        <end position="20"/>
    </location>
</feature>
<accession>A0ABW3JB79</accession>
<organism evidence="2 3">
    <name type="scientific">Methyloligella solikamskensis</name>
    <dbReference type="NCBI Taxonomy" id="1177756"/>
    <lineage>
        <taxon>Bacteria</taxon>
        <taxon>Pseudomonadati</taxon>
        <taxon>Pseudomonadota</taxon>
        <taxon>Alphaproteobacteria</taxon>
        <taxon>Hyphomicrobiales</taxon>
        <taxon>Hyphomicrobiaceae</taxon>
        <taxon>Methyloligella</taxon>
    </lineage>
</organism>
<keyword evidence="1" id="KW-0732">Signal</keyword>
<evidence type="ECO:0000313" key="2">
    <source>
        <dbReference type="EMBL" id="MFD0987033.1"/>
    </source>
</evidence>
<evidence type="ECO:0000256" key="1">
    <source>
        <dbReference type="SAM" id="SignalP"/>
    </source>
</evidence>
<proteinExistence type="predicted"/>
<dbReference type="EMBL" id="JBHTJO010000001">
    <property type="protein sequence ID" value="MFD0987033.1"/>
    <property type="molecule type" value="Genomic_DNA"/>
</dbReference>
<keyword evidence="3" id="KW-1185">Reference proteome</keyword>
<protein>
    <recommendedName>
        <fullName evidence="4">Tat pathway signal sequence domain protein</fullName>
    </recommendedName>
</protein>
<comment type="caution">
    <text evidence="2">The sequence shown here is derived from an EMBL/GenBank/DDBJ whole genome shotgun (WGS) entry which is preliminary data.</text>
</comment>
<dbReference type="RefSeq" id="WP_379088268.1">
    <property type="nucleotide sequence ID" value="NZ_JBHTJO010000001.1"/>
</dbReference>
<sequence length="159" mass="16757">MKFVPAALLTLLIALGGVFAMPMGASAQESDPAAPAGEPAADEAAKLSMELNKVETQGSACRTYLVFKNETDSSFKTLKLDLVVFDTDGIVAKRLAVEAAPLAADKTSLKVFDIGDVTCDKVGQLLLNDVTACADQDGEIDECIAKLDLKSRGDVDFTK</sequence>